<dbReference type="InterPro" id="IPR050602">
    <property type="entry name" value="Malonyl-ACP_OMT"/>
</dbReference>
<protein>
    <submittedName>
        <fullName evidence="3">Uncharacterized protein</fullName>
    </submittedName>
</protein>
<dbReference type="GO" id="GO:0008168">
    <property type="term" value="F:methyltransferase activity"/>
    <property type="evidence" value="ECO:0007669"/>
    <property type="project" value="UniProtKB-KW"/>
</dbReference>
<comment type="caution">
    <text evidence="3">The sequence shown here is derived from an EMBL/GenBank/DDBJ whole genome shotgun (WGS) entry which is preliminary data.</text>
</comment>
<name>A0AA88VNR3_9ASTE</name>
<dbReference type="GO" id="GO:0005739">
    <property type="term" value="C:mitochondrion"/>
    <property type="evidence" value="ECO:0007669"/>
    <property type="project" value="TreeGrafter"/>
</dbReference>
<dbReference type="PANTHER" id="PTHR13090:SF1">
    <property type="entry name" value="ARGININE-HYDROXYLASE NDUFAF5, MITOCHONDRIAL"/>
    <property type="match status" value="1"/>
</dbReference>
<dbReference type="EMBL" id="JAVXUP010001488">
    <property type="protein sequence ID" value="KAK3011049.1"/>
    <property type="molecule type" value="Genomic_DNA"/>
</dbReference>
<proteinExistence type="predicted"/>
<evidence type="ECO:0000256" key="1">
    <source>
        <dbReference type="ARBA" id="ARBA00022603"/>
    </source>
</evidence>
<accession>A0AA88VNR3</accession>
<evidence type="ECO:0000256" key="2">
    <source>
        <dbReference type="ARBA" id="ARBA00022679"/>
    </source>
</evidence>
<dbReference type="PANTHER" id="PTHR13090">
    <property type="entry name" value="ARGININE-HYDROXYLASE NDUFAF5, MITOCHONDRIAL"/>
    <property type="match status" value="1"/>
</dbReference>
<reference evidence="3" key="1">
    <citation type="submission" date="2022-12" db="EMBL/GenBank/DDBJ databases">
        <title>Draft genome assemblies for two species of Escallonia (Escalloniales).</title>
        <authorList>
            <person name="Chanderbali A."/>
            <person name="Dervinis C."/>
            <person name="Anghel I."/>
            <person name="Soltis D."/>
            <person name="Soltis P."/>
            <person name="Zapata F."/>
        </authorList>
    </citation>
    <scope>NUCLEOTIDE SEQUENCE</scope>
    <source>
        <strain evidence="3">UCBG64.0493</strain>
        <tissue evidence="3">Leaf</tissue>
    </source>
</reference>
<dbReference type="GO" id="GO:0032981">
    <property type="term" value="P:mitochondrial respiratory chain complex I assembly"/>
    <property type="evidence" value="ECO:0007669"/>
    <property type="project" value="TreeGrafter"/>
</dbReference>
<evidence type="ECO:0000313" key="3">
    <source>
        <dbReference type="EMBL" id="KAK3011049.1"/>
    </source>
</evidence>
<keyword evidence="4" id="KW-1185">Reference proteome</keyword>
<gene>
    <name evidence="3" type="ORF">RJ639_012279</name>
</gene>
<evidence type="ECO:0000313" key="4">
    <source>
        <dbReference type="Proteomes" id="UP001188597"/>
    </source>
</evidence>
<organism evidence="3 4">
    <name type="scientific">Escallonia herrerae</name>
    <dbReference type="NCBI Taxonomy" id="1293975"/>
    <lineage>
        <taxon>Eukaryota</taxon>
        <taxon>Viridiplantae</taxon>
        <taxon>Streptophyta</taxon>
        <taxon>Embryophyta</taxon>
        <taxon>Tracheophyta</taxon>
        <taxon>Spermatophyta</taxon>
        <taxon>Magnoliopsida</taxon>
        <taxon>eudicotyledons</taxon>
        <taxon>Gunneridae</taxon>
        <taxon>Pentapetalae</taxon>
        <taxon>asterids</taxon>
        <taxon>campanulids</taxon>
        <taxon>Escalloniales</taxon>
        <taxon>Escalloniaceae</taxon>
        <taxon>Escallonia</taxon>
    </lineage>
</organism>
<sequence>MRGVVGGLLWQRRWRTVRSFCTDDFTDGFQSSNVKIFDRHLKRKQRDRAAWLIRPKDTLVDTVAENLLDRLEDCKKTFPTALCLGGYLEAIGRLLRGRGES</sequence>
<dbReference type="GO" id="GO:0032259">
    <property type="term" value="P:methylation"/>
    <property type="evidence" value="ECO:0007669"/>
    <property type="project" value="UniProtKB-KW"/>
</dbReference>
<dbReference type="AlphaFoldDB" id="A0AA88VNR3"/>
<dbReference type="Proteomes" id="UP001188597">
    <property type="component" value="Unassembled WGS sequence"/>
</dbReference>
<keyword evidence="1" id="KW-0489">Methyltransferase</keyword>
<keyword evidence="2" id="KW-0808">Transferase</keyword>